<protein>
    <recommendedName>
        <fullName evidence="4">Glycosyltransferase RgtA/B/C/D-like domain-containing protein</fullName>
    </recommendedName>
</protein>
<dbReference type="Proteomes" id="UP000297453">
    <property type="component" value="Unassembled WGS sequence"/>
</dbReference>
<evidence type="ECO:0000313" key="2">
    <source>
        <dbReference type="EMBL" id="TGK08047.1"/>
    </source>
</evidence>
<organism evidence="2 3">
    <name type="scientific">Leptospira semungkisensis</name>
    <dbReference type="NCBI Taxonomy" id="2484985"/>
    <lineage>
        <taxon>Bacteria</taxon>
        <taxon>Pseudomonadati</taxon>
        <taxon>Spirochaetota</taxon>
        <taxon>Spirochaetia</taxon>
        <taxon>Leptospirales</taxon>
        <taxon>Leptospiraceae</taxon>
        <taxon>Leptospira</taxon>
    </lineage>
</organism>
<keyword evidence="3" id="KW-1185">Reference proteome</keyword>
<accession>A0A4R9GAS9</accession>
<feature type="transmembrane region" description="Helical" evidence="1">
    <location>
        <begin position="285"/>
        <end position="304"/>
    </location>
</feature>
<feature type="transmembrane region" description="Helical" evidence="1">
    <location>
        <begin position="224"/>
        <end position="246"/>
    </location>
</feature>
<dbReference type="AlphaFoldDB" id="A0A4R9GAS9"/>
<feature type="transmembrane region" description="Helical" evidence="1">
    <location>
        <begin position="201"/>
        <end position="217"/>
    </location>
</feature>
<dbReference type="InterPro" id="IPR059217">
    <property type="entry name" value="LA3751_2-like"/>
</dbReference>
<keyword evidence="1" id="KW-1133">Transmembrane helix</keyword>
<feature type="transmembrane region" description="Helical" evidence="1">
    <location>
        <begin position="111"/>
        <end position="130"/>
    </location>
</feature>
<evidence type="ECO:0000256" key="1">
    <source>
        <dbReference type="SAM" id="Phobius"/>
    </source>
</evidence>
<feature type="transmembrane region" description="Helical" evidence="1">
    <location>
        <begin position="324"/>
        <end position="340"/>
    </location>
</feature>
<evidence type="ECO:0008006" key="4">
    <source>
        <dbReference type="Google" id="ProtNLM"/>
    </source>
</evidence>
<dbReference type="OrthoDB" id="344746at2"/>
<keyword evidence="1" id="KW-0472">Membrane</keyword>
<keyword evidence="1" id="KW-0812">Transmembrane</keyword>
<comment type="caution">
    <text evidence="2">The sequence shown here is derived from an EMBL/GenBank/DDBJ whole genome shotgun (WGS) entry which is preliminary data.</text>
</comment>
<proteinExistence type="predicted"/>
<dbReference type="EMBL" id="RQEP01000005">
    <property type="protein sequence ID" value="TGK08047.1"/>
    <property type="molecule type" value="Genomic_DNA"/>
</dbReference>
<feature type="transmembrane region" description="Helical" evidence="1">
    <location>
        <begin position="150"/>
        <end position="171"/>
    </location>
</feature>
<feature type="transmembrane region" description="Helical" evidence="1">
    <location>
        <begin position="352"/>
        <end position="369"/>
    </location>
</feature>
<dbReference type="NCBIfam" id="NF047440">
    <property type="entry name" value="LA3751_2_3_fam"/>
    <property type="match status" value="1"/>
</dbReference>
<feature type="transmembrane region" description="Helical" evidence="1">
    <location>
        <begin position="381"/>
        <end position="400"/>
    </location>
</feature>
<feature type="transmembrane region" description="Helical" evidence="1">
    <location>
        <begin position="16"/>
        <end position="32"/>
    </location>
</feature>
<reference evidence="2" key="1">
    <citation type="journal article" date="2019" name="PLoS Negl. Trop. Dis.">
        <title>Revisiting the worldwide diversity of Leptospira species in the environment.</title>
        <authorList>
            <person name="Vincent A.T."/>
            <person name="Schiettekatte O."/>
            <person name="Bourhy P."/>
            <person name="Veyrier F.J."/>
            <person name="Picardeau M."/>
        </authorList>
    </citation>
    <scope>NUCLEOTIDE SEQUENCE [LARGE SCALE GENOMIC DNA]</scope>
    <source>
        <strain evidence="2">SSS9</strain>
    </source>
</reference>
<sequence length="523" mass="60129">MSFTAPGSSVLKTKQWLFYLLLALPLLYPILLKPSEQLYSDHLGKFVLGESVLRNHFRSGDLALPSKYLDRQSRFCPTECIRIDEEVISPFPAALGYFYALILPWGGIEGVYIVTSLFVLASLFLLSILWERSLAFLSILVLSTPFLVNGYFFPDVGIAAFLFTLGSFLFLRADEKSSSILFLFAGLASAFAGWFRIEALAFPASFLFFLFWFRFRIREERKGIWFYLFGYLAGAFLLLGIQYLLYHHPMGPRFSFNQPTMFISPLRKGEIYLGLLIANPNRIGFFGYTPIFAIVLLFSGYFLFFKTNFIRNREGADTLSKRNIFVISNLAAFVLLVLSAPNDGIIDFGSRYLHLSLPGFVGMLLVFSDSVSNRFKKIPKIFGILLLIFSTYITFSYTQILSRFGRKSTKMNQVYLDQKPDLVVVQVRTHAQILGKYFFQTPSVWLVKEAWVKLFFSENDPNQFSKILFIQSKAAFPANSKPEDLFQKNSYYQVAREMLGPKFEKDFVENREDVLIFTMKRRD</sequence>
<feature type="transmembrane region" description="Helical" evidence="1">
    <location>
        <begin position="178"/>
        <end position="195"/>
    </location>
</feature>
<gene>
    <name evidence="2" type="ORF">EHO59_05395</name>
</gene>
<name>A0A4R9GAS9_9LEPT</name>
<evidence type="ECO:0000313" key="3">
    <source>
        <dbReference type="Proteomes" id="UP000297453"/>
    </source>
</evidence>